<dbReference type="SMART" id="SM00061">
    <property type="entry name" value="MATH"/>
    <property type="match status" value="1"/>
</dbReference>
<evidence type="ECO:0000256" key="1">
    <source>
        <dbReference type="ARBA" id="ARBA00004496"/>
    </source>
</evidence>
<organism evidence="11 12">
    <name type="scientific">Holothuria leucospilota</name>
    <name type="common">Black long sea cucumber</name>
    <name type="synonym">Mertensiothuria leucospilota</name>
    <dbReference type="NCBI Taxonomy" id="206669"/>
    <lineage>
        <taxon>Eukaryota</taxon>
        <taxon>Metazoa</taxon>
        <taxon>Echinodermata</taxon>
        <taxon>Eleutherozoa</taxon>
        <taxon>Echinozoa</taxon>
        <taxon>Holothuroidea</taxon>
        <taxon>Aspidochirotacea</taxon>
        <taxon>Aspidochirotida</taxon>
        <taxon>Holothuriidae</taxon>
        <taxon>Holothuria</taxon>
    </lineage>
</organism>
<evidence type="ECO:0000313" key="11">
    <source>
        <dbReference type="EMBL" id="KAJ8043386.1"/>
    </source>
</evidence>
<feature type="domain" description="TRAF-type" evidence="10">
    <location>
        <begin position="140"/>
        <end position="185"/>
    </location>
</feature>
<dbReference type="InterPro" id="IPR002083">
    <property type="entry name" value="MATH/TRAF_dom"/>
</dbReference>
<dbReference type="OrthoDB" id="5574452at2759"/>
<keyword evidence="2" id="KW-0963">Cytoplasm</keyword>
<dbReference type="SUPFAM" id="SSF57850">
    <property type="entry name" value="RING/U-box"/>
    <property type="match status" value="1"/>
</dbReference>
<dbReference type="GO" id="GO:0007165">
    <property type="term" value="P:signal transduction"/>
    <property type="evidence" value="ECO:0007669"/>
    <property type="project" value="InterPro"/>
</dbReference>
<dbReference type="GO" id="GO:0005737">
    <property type="term" value="C:cytoplasm"/>
    <property type="evidence" value="ECO:0007669"/>
    <property type="project" value="UniProtKB-SubCell"/>
</dbReference>
<dbReference type="PROSITE" id="PS50145">
    <property type="entry name" value="ZF_TRAF"/>
    <property type="match status" value="2"/>
</dbReference>
<dbReference type="Pfam" id="PF02176">
    <property type="entry name" value="zf-TRAF"/>
    <property type="match status" value="2"/>
</dbReference>
<dbReference type="SUPFAM" id="SSF49599">
    <property type="entry name" value="TRAF domain-like"/>
    <property type="match status" value="3"/>
</dbReference>
<dbReference type="CDD" id="cd00270">
    <property type="entry name" value="MATH_TRAF_C"/>
    <property type="match status" value="1"/>
</dbReference>
<name>A0A9Q1CEB5_HOLLE</name>
<dbReference type="Gene3D" id="2.60.210.10">
    <property type="entry name" value="Apoptosis, Tumor Necrosis Factor Receptor Associated Protein 2, Chain A"/>
    <property type="match status" value="1"/>
</dbReference>
<feature type="domain" description="TRAF-type" evidence="10">
    <location>
        <begin position="193"/>
        <end position="251"/>
    </location>
</feature>
<keyword evidence="3 7" id="KW-0479">Metal-binding</keyword>
<dbReference type="AlphaFoldDB" id="A0A9Q1CEB5"/>
<dbReference type="GO" id="GO:0042981">
    <property type="term" value="P:regulation of apoptotic process"/>
    <property type="evidence" value="ECO:0007669"/>
    <property type="project" value="InterPro"/>
</dbReference>
<comment type="subcellular location">
    <subcellularLocation>
        <location evidence="1">Cytoplasm</location>
    </subcellularLocation>
</comment>
<keyword evidence="11" id="KW-0675">Receptor</keyword>
<feature type="zinc finger region" description="TRAF-type" evidence="7">
    <location>
        <begin position="193"/>
        <end position="251"/>
    </location>
</feature>
<reference evidence="11" key="1">
    <citation type="submission" date="2021-10" db="EMBL/GenBank/DDBJ databases">
        <title>Tropical sea cucumber genome reveals ecological adaptation and Cuvierian tubules defense mechanism.</title>
        <authorList>
            <person name="Chen T."/>
        </authorList>
    </citation>
    <scope>NUCLEOTIDE SEQUENCE</scope>
    <source>
        <strain evidence="11">Nanhai2018</strain>
        <tissue evidence="11">Muscle</tissue>
    </source>
</reference>
<dbReference type="PANTHER" id="PTHR10131:SF151">
    <property type="entry name" value="TNF RECEPTOR ASSOCIATED FACTOR (TRAF) HOMOLOG"/>
    <property type="match status" value="1"/>
</dbReference>
<keyword evidence="5 7" id="KW-0863">Zinc-finger</keyword>
<dbReference type="InterPro" id="IPR008974">
    <property type="entry name" value="TRAF-like"/>
</dbReference>
<evidence type="ECO:0000256" key="3">
    <source>
        <dbReference type="ARBA" id="ARBA00022723"/>
    </source>
</evidence>
<evidence type="ECO:0000256" key="7">
    <source>
        <dbReference type="PROSITE-ProRule" id="PRU00207"/>
    </source>
</evidence>
<feature type="domain" description="MATH" evidence="9">
    <location>
        <begin position="305"/>
        <end position="456"/>
    </location>
</feature>
<evidence type="ECO:0000259" key="8">
    <source>
        <dbReference type="PROSITE" id="PS50089"/>
    </source>
</evidence>
<evidence type="ECO:0000259" key="9">
    <source>
        <dbReference type="PROSITE" id="PS50144"/>
    </source>
</evidence>
<gene>
    <name evidence="11" type="ORF">HOLleu_10445</name>
</gene>
<keyword evidence="4" id="KW-0677">Repeat</keyword>
<proteinExistence type="predicted"/>
<dbReference type="GO" id="GO:0043122">
    <property type="term" value="P:regulation of canonical NF-kappaB signal transduction"/>
    <property type="evidence" value="ECO:0007669"/>
    <property type="project" value="TreeGrafter"/>
</dbReference>
<keyword evidence="12" id="KW-1185">Reference proteome</keyword>
<dbReference type="FunFam" id="2.60.210.10:FF:000017">
    <property type="entry name" value="TNF receptor-associated factor"/>
    <property type="match status" value="1"/>
</dbReference>
<dbReference type="PIRSF" id="PIRSF015614">
    <property type="entry name" value="TRAF"/>
    <property type="match status" value="1"/>
</dbReference>
<dbReference type="Gene3D" id="3.30.40.10">
    <property type="entry name" value="Zinc/RING finger domain, C3HC4 (zinc finger)"/>
    <property type="match status" value="3"/>
</dbReference>
<dbReference type="EMBL" id="JAIZAY010000004">
    <property type="protein sequence ID" value="KAJ8043386.1"/>
    <property type="molecule type" value="Genomic_DNA"/>
</dbReference>
<sequence>MPEPTQGSMVSLSESVSRRGSQASLRSSASNDSAGSGITMGGLEVVFLEPLDKKYECVMCTQVLRYPVQFESCGHYCCSSCLSELCRILQRCPIDQSPVQRDKVYVDTDFRKEIGELQVKCPNFKKGCPWEGILDDNKQHWSVCMYIEVECPNECGAKFEKRFLEGHVTEDCTKRMVQCEFCDQCVFYKDEIAHMNACKRFPVPCPNGCKETDIPRGEVKDHIDKDCPKAKIACPFSEMGCDYKCERQRMQKHISDEPTEHLSLVGKAMISHKGLITKQQEMLMDHKDSLSTCVQKVHDLEKLYGSQLVWKIDKYAERFQEAKTGKKITIFSPPFLTSRHGYKMAVSLCLNGDGKAKGHFVSVFICICRGEYDALLPWPFSHRCTFTLIDQCQDPSARRNISYTIKPNACKDNKPFLGRPVGDRNASFGTQKFVPLNVMKTLDYVRDDTMFVKVHVDYDNMILL</sequence>
<evidence type="ECO:0000256" key="5">
    <source>
        <dbReference type="ARBA" id="ARBA00022771"/>
    </source>
</evidence>
<dbReference type="GO" id="GO:0008270">
    <property type="term" value="F:zinc ion binding"/>
    <property type="evidence" value="ECO:0007669"/>
    <property type="project" value="UniProtKB-KW"/>
</dbReference>
<dbReference type="PANTHER" id="PTHR10131">
    <property type="entry name" value="TNF RECEPTOR ASSOCIATED FACTOR"/>
    <property type="match status" value="1"/>
</dbReference>
<evidence type="ECO:0000259" key="10">
    <source>
        <dbReference type="PROSITE" id="PS50145"/>
    </source>
</evidence>
<feature type="zinc finger region" description="TRAF-type" evidence="7">
    <location>
        <begin position="140"/>
        <end position="185"/>
    </location>
</feature>
<dbReference type="InterPro" id="IPR049342">
    <property type="entry name" value="TRAF1-6_MATH_dom"/>
</dbReference>
<dbReference type="Pfam" id="PF21355">
    <property type="entry name" value="TRAF-mep_MATH"/>
    <property type="match status" value="1"/>
</dbReference>
<feature type="domain" description="RING-type" evidence="8">
    <location>
        <begin position="57"/>
        <end position="96"/>
    </location>
</feature>
<dbReference type="InterPro" id="IPR012227">
    <property type="entry name" value="TNF_rcpt-assoc_TRAF_met"/>
</dbReference>
<evidence type="ECO:0000256" key="4">
    <source>
        <dbReference type="ARBA" id="ARBA00022737"/>
    </source>
</evidence>
<accession>A0A9Q1CEB5</accession>
<dbReference type="PROSITE" id="PS50089">
    <property type="entry name" value="ZF_RING_2"/>
    <property type="match status" value="1"/>
</dbReference>
<dbReference type="PROSITE" id="PS50144">
    <property type="entry name" value="MATH"/>
    <property type="match status" value="1"/>
</dbReference>
<evidence type="ECO:0000256" key="6">
    <source>
        <dbReference type="ARBA" id="ARBA00022833"/>
    </source>
</evidence>
<keyword evidence="6 7" id="KW-0862">Zinc</keyword>
<evidence type="ECO:0000256" key="2">
    <source>
        <dbReference type="ARBA" id="ARBA00022490"/>
    </source>
</evidence>
<dbReference type="Proteomes" id="UP001152320">
    <property type="component" value="Chromosome 4"/>
</dbReference>
<evidence type="ECO:0000313" key="12">
    <source>
        <dbReference type="Proteomes" id="UP001152320"/>
    </source>
</evidence>
<protein>
    <submittedName>
        <fullName evidence="11">TNF receptor-associated factor 4</fullName>
    </submittedName>
</protein>
<dbReference type="FunFam" id="3.30.40.10:FF:000179">
    <property type="entry name" value="TNF receptor-associated factor"/>
    <property type="match status" value="1"/>
</dbReference>
<comment type="caution">
    <text evidence="11">The sequence shown here is derived from an EMBL/GenBank/DDBJ whole genome shotgun (WGS) entry which is preliminary data.</text>
</comment>
<dbReference type="InterPro" id="IPR001841">
    <property type="entry name" value="Znf_RING"/>
</dbReference>
<dbReference type="InterPro" id="IPR013083">
    <property type="entry name" value="Znf_RING/FYVE/PHD"/>
</dbReference>
<dbReference type="InterPro" id="IPR001293">
    <property type="entry name" value="Znf_TRAF"/>
</dbReference>